<name>A0AA39EZL9_9HYME</name>
<evidence type="ECO:0000313" key="3">
    <source>
        <dbReference type="EMBL" id="KAK0157003.1"/>
    </source>
</evidence>
<feature type="non-terminal residue" evidence="3">
    <location>
        <position position="1"/>
    </location>
</feature>
<reference evidence="3" key="2">
    <citation type="submission" date="2023-03" db="EMBL/GenBank/DDBJ databases">
        <authorList>
            <person name="Inwood S.N."/>
            <person name="Skelly J.G."/>
            <person name="Guhlin J."/>
            <person name="Harrop T.W.R."/>
            <person name="Goldson S.G."/>
            <person name="Dearden P.K."/>
        </authorList>
    </citation>
    <scope>NUCLEOTIDE SEQUENCE</scope>
    <source>
        <strain evidence="3">Irish</strain>
        <tissue evidence="3">Whole body</tissue>
    </source>
</reference>
<feature type="domain" description="AAA-ATPase-like" evidence="2">
    <location>
        <begin position="114"/>
        <end position="162"/>
    </location>
</feature>
<organism evidence="3 4">
    <name type="scientific">Microctonus aethiopoides</name>
    <dbReference type="NCBI Taxonomy" id="144406"/>
    <lineage>
        <taxon>Eukaryota</taxon>
        <taxon>Metazoa</taxon>
        <taxon>Ecdysozoa</taxon>
        <taxon>Arthropoda</taxon>
        <taxon>Hexapoda</taxon>
        <taxon>Insecta</taxon>
        <taxon>Pterygota</taxon>
        <taxon>Neoptera</taxon>
        <taxon>Endopterygota</taxon>
        <taxon>Hymenoptera</taxon>
        <taxon>Apocrita</taxon>
        <taxon>Ichneumonoidea</taxon>
        <taxon>Braconidae</taxon>
        <taxon>Euphorinae</taxon>
        <taxon>Microctonus</taxon>
    </lineage>
</organism>
<evidence type="ECO:0000313" key="4">
    <source>
        <dbReference type="Proteomes" id="UP001168990"/>
    </source>
</evidence>
<evidence type="ECO:0000259" key="2">
    <source>
        <dbReference type="Pfam" id="PF09820"/>
    </source>
</evidence>
<dbReference type="AlphaFoldDB" id="A0AA39EZL9"/>
<accession>A0AA39EZL9</accession>
<dbReference type="SUPFAM" id="SSF52540">
    <property type="entry name" value="P-loop containing nucleoside triphosphate hydrolases"/>
    <property type="match status" value="1"/>
</dbReference>
<feature type="region of interest" description="Disordered" evidence="1">
    <location>
        <begin position="74"/>
        <end position="98"/>
    </location>
</feature>
<dbReference type="PANTHER" id="PTHR34825:SF1">
    <property type="entry name" value="AAA-ATPASE-LIKE DOMAIN-CONTAINING PROTEIN"/>
    <property type="match status" value="1"/>
</dbReference>
<dbReference type="PANTHER" id="PTHR34825">
    <property type="entry name" value="CONSERVED PROTEIN, WITH A WEAK D-GALACTARATE DEHYDRATASE/ALTRONATE HYDROLASE DOMAIN"/>
    <property type="match status" value="1"/>
</dbReference>
<protein>
    <recommendedName>
        <fullName evidence="2">AAA-ATPase-like domain-containing protein</fullName>
    </recommendedName>
</protein>
<dbReference type="InterPro" id="IPR018631">
    <property type="entry name" value="AAA-ATPase-like_dom"/>
</dbReference>
<comment type="caution">
    <text evidence="3">The sequence shown here is derived from an EMBL/GenBank/DDBJ whole genome shotgun (WGS) entry which is preliminary data.</text>
</comment>
<dbReference type="EMBL" id="JAQQBS010001767">
    <property type="protein sequence ID" value="KAK0157003.1"/>
    <property type="molecule type" value="Genomic_DNA"/>
</dbReference>
<dbReference type="Proteomes" id="UP001168990">
    <property type="component" value="Unassembled WGS sequence"/>
</dbReference>
<feature type="domain" description="AAA-ATPase-like" evidence="2">
    <location>
        <begin position="176"/>
        <end position="322"/>
    </location>
</feature>
<feature type="compositionally biased region" description="Polar residues" evidence="1">
    <location>
        <begin position="88"/>
        <end position="98"/>
    </location>
</feature>
<sequence length="721" mass="84903">DFWVKKGRNCWRACVKDARSYHWPRIQRKPNTSYPLLTLEFLTILLCTWLKDSYKSLSSRGFISLTRKIFMESPTTKRPKMSERESNESAQTSSATQTIRKPNASYSTYDYHYNNPYYVDKSLLIKEVFEVNHLLITAPSRFGKTLNMDMVKRFVEIELDDKGNPIVLDVDKDYLHEIQPKSKNFKLFKGKKIFEDKKFVRQYFGQYPTIYVDFTRVKGDNFEQILVNLRKVIRRAFEKHPYLLKSDLWNSEEFDKEDFMDYYNRKRSKSLTESELEEGLAFLAKVLHSYYKGRKVFVFIDEFDVPVNAIVYNNEMNSDDKKKTINLLQNIITDLLKENIDYVERSLSNACHQLSGILSNSANNVIICRFLTHKSFGEFYGFQQTEVESILQMAGLYKYFEDVKAMYDGYEAQSTRGGIPIYSPWAILNYIYYEKLDTYWRSRIPLAVTKQIGHSKIRSEILKMKSGELVEIKCIEKLEIEHIHRLCNIINLSIINDNDIHLFFQFLFELGLFGVAKFEDDNLWLTLPNNSVRKIIDEHIYTYDSLRAYYNHSDELIDKFIESIRNVARSCDENSVRNLAKSIEIMYKEGGYLPENEQEFREGVVAYMRQHFRKVKSECITSKRKRCDNIVFVEELKTVFEFEWKVFEKTSSEGGHEQIFKKGYDTLLEDKSLLNLFRGIDIKNVKQKLYFGVHFGSNCETSITWSLGPNDKRKTVCSSDA</sequence>
<keyword evidence="4" id="KW-1185">Reference proteome</keyword>
<evidence type="ECO:0000256" key="1">
    <source>
        <dbReference type="SAM" id="MobiDB-lite"/>
    </source>
</evidence>
<proteinExistence type="predicted"/>
<gene>
    <name evidence="3" type="ORF">PV328_012021</name>
</gene>
<dbReference type="InterPro" id="IPR027417">
    <property type="entry name" value="P-loop_NTPase"/>
</dbReference>
<reference evidence="3" key="1">
    <citation type="journal article" date="2023" name="bioRxiv">
        <title>Scaffold-level genome assemblies of two parasitoid biocontrol wasps reveal the parthenogenesis mechanism and an associated novel virus.</title>
        <authorList>
            <person name="Inwood S."/>
            <person name="Skelly J."/>
            <person name="Guhlin J."/>
            <person name="Harrop T."/>
            <person name="Goldson S."/>
            <person name="Dearden P."/>
        </authorList>
    </citation>
    <scope>NUCLEOTIDE SEQUENCE</scope>
    <source>
        <strain evidence="3">Irish</strain>
        <tissue evidence="3">Whole body</tissue>
    </source>
</reference>
<dbReference type="Pfam" id="PF09820">
    <property type="entry name" value="AAA-ATPase_like"/>
    <property type="match status" value="2"/>
</dbReference>